<feature type="compositionally biased region" description="Low complexity" evidence="1">
    <location>
        <begin position="28"/>
        <end position="60"/>
    </location>
</feature>
<proteinExistence type="predicted"/>
<comment type="caution">
    <text evidence="4">The sequence shown here is derived from an EMBL/GenBank/DDBJ whole genome shotgun (WGS) entry which is preliminary data.</text>
</comment>
<feature type="domain" description="DUF7144" evidence="3">
    <location>
        <begin position="110"/>
        <end position="222"/>
    </location>
</feature>
<feature type="transmembrane region" description="Helical" evidence="2">
    <location>
        <begin position="203"/>
        <end position="220"/>
    </location>
</feature>
<dbReference type="Pfam" id="PF23636">
    <property type="entry name" value="DUF7144"/>
    <property type="match status" value="1"/>
</dbReference>
<feature type="region of interest" description="Disordered" evidence="1">
    <location>
        <begin position="1"/>
        <end position="91"/>
    </location>
</feature>
<feature type="transmembrane region" description="Helical" evidence="2">
    <location>
        <begin position="109"/>
        <end position="134"/>
    </location>
</feature>
<feature type="transmembrane region" description="Helical" evidence="2">
    <location>
        <begin position="181"/>
        <end position="197"/>
    </location>
</feature>
<protein>
    <recommendedName>
        <fullName evidence="3">DUF7144 domain-containing protein</fullName>
    </recommendedName>
</protein>
<dbReference type="AlphaFoldDB" id="A0A929FY69"/>
<feature type="compositionally biased region" description="Low complexity" evidence="1">
    <location>
        <begin position="76"/>
        <end position="86"/>
    </location>
</feature>
<name>A0A929FY69_9PSEU</name>
<keyword evidence="2" id="KW-0812">Transmembrane</keyword>
<evidence type="ECO:0000313" key="5">
    <source>
        <dbReference type="Proteomes" id="UP000598360"/>
    </source>
</evidence>
<feature type="transmembrane region" description="Helical" evidence="2">
    <location>
        <begin position="154"/>
        <end position="174"/>
    </location>
</feature>
<gene>
    <name evidence="4" type="ORF">IQ251_13390</name>
</gene>
<reference evidence="4" key="1">
    <citation type="submission" date="2020-10" db="EMBL/GenBank/DDBJ databases">
        <title>Diversity and distribution of actinomycetes associated with coral in the coast of Hainan.</title>
        <authorList>
            <person name="Li F."/>
        </authorList>
    </citation>
    <scope>NUCLEOTIDE SEQUENCE</scope>
    <source>
        <strain evidence="4">HNM0983</strain>
    </source>
</reference>
<evidence type="ECO:0000259" key="3">
    <source>
        <dbReference type="Pfam" id="PF23636"/>
    </source>
</evidence>
<dbReference type="InterPro" id="IPR055568">
    <property type="entry name" value="DUF7144"/>
</dbReference>
<accession>A0A929FY69</accession>
<keyword evidence="5" id="KW-1185">Reference proteome</keyword>
<evidence type="ECO:0000256" key="2">
    <source>
        <dbReference type="SAM" id="Phobius"/>
    </source>
</evidence>
<evidence type="ECO:0000313" key="4">
    <source>
        <dbReference type="EMBL" id="MBE9375441.1"/>
    </source>
</evidence>
<organism evidence="4 5">
    <name type="scientific">Saccharopolyspora montiporae</name>
    <dbReference type="NCBI Taxonomy" id="2781240"/>
    <lineage>
        <taxon>Bacteria</taxon>
        <taxon>Bacillati</taxon>
        <taxon>Actinomycetota</taxon>
        <taxon>Actinomycetes</taxon>
        <taxon>Pseudonocardiales</taxon>
        <taxon>Pseudonocardiaceae</taxon>
        <taxon>Saccharopolyspora</taxon>
    </lineage>
</organism>
<evidence type="ECO:0000256" key="1">
    <source>
        <dbReference type="SAM" id="MobiDB-lite"/>
    </source>
</evidence>
<dbReference type="Proteomes" id="UP000598360">
    <property type="component" value="Unassembled WGS sequence"/>
</dbReference>
<dbReference type="RefSeq" id="WP_193928887.1">
    <property type="nucleotide sequence ID" value="NZ_JADEYC010000021.1"/>
</dbReference>
<keyword evidence="2" id="KW-0472">Membrane</keyword>
<keyword evidence="2" id="KW-1133">Transmembrane helix</keyword>
<dbReference type="EMBL" id="JADEYC010000021">
    <property type="protein sequence ID" value="MBE9375441.1"/>
    <property type="molecule type" value="Genomic_DNA"/>
</dbReference>
<sequence length="229" mass="23283">MTSAQGPNPDDTPRSQQGSQPQEGTGAQHTPGDQQTGDQQTGDQQSAARRSAAQPAGQQATAEQPSGAGGSGAGGSESAAPRSPGGNKHWAVTAAGDTREPAETDTLSGWLTFGGSLILLIGVFNIISGLTAFFRVDYFVAAPGELLVLDYASWGWIFLGLGVLQVAVGMGALFGQTWARATGVVLAGLAAIGHLAFLGAFPLWSLVVIAMCVVVMYALIAPSRGSVGT</sequence>
<feature type="compositionally biased region" description="Polar residues" evidence="1">
    <location>
        <begin position="14"/>
        <end position="27"/>
    </location>
</feature>